<keyword evidence="2" id="KW-0378">Hydrolase</keyword>
<dbReference type="EMBL" id="CP032157">
    <property type="protein sequence ID" value="AXY75113.1"/>
    <property type="molecule type" value="Genomic_DNA"/>
</dbReference>
<dbReference type="GO" id="GO:0006508">
    <property type="term" value="P:proteolysis"/>
    <property type="evidence" value="ECO:0007669"/>
    <property type="project" value="UniProtKB-KW"/>
</dbReference>
<feature type="transmembrane region" description="Helical" evidence="1">
    <location>
        <begin position="95"/>
        <end position="118"/>
    </location>
</feature>
<proteinExistence type="predicted"/>
<dbReference type="InterPro" id="IPR009003">
    <property type="entry name" value="Peptidase_S1_PA"/>
</dbReference>
<reference evidence="2 3" key="1">
    <citation type="submission" date="2018-09" db="EMBL/GenBank/DDBJ databases">
        <title>Genome sequencing of strain 6GH32-13.</title>
        <authorList>
            <person name="Weon H.-Y."/>
            <person name="Heo J."/>
            <person name="Kwon S.-W."/>
        </authorList>
    </citation>
    <scope>NUCLEOTIDE SEQUENCE [LARGE SCALE GENOMIC DNA]</scope>
    <source>
        <strain evidence="2 3">5GH32-13</strain>
    </source>
</reference>
<name>A0A3B7MP68_9BACT</name>
<keyword evidence="1" id="KW-1133">Transmembrane helix</keyword>
<dbReference type="Pfam" id="PF13365">
    <property type="entry name" value="Trypsin_2"/>
    <property type="match status" value="1"/>
</dbReference>
<dbReference type="Gene3D" id="2.40.10.10">
    <property type="entry name" value="Trypsin-like serine proteases"/>
    <property type="match status" value="2"/>
</dbReference>
<protein>
    <submittedName>
        <fullName evidence="2">Serine protease</fullName>
    </submittedName>
</protein>
<dbReference type="KEGG" id="pseg:D3H65_14480"/>
<dbReference type="PANTHER" id="PTHR43019">
    <property type="entry name" value="SERINE ENDOPROTEASE DEGS"/>
    <property type="match status" value="1"/>
</dbReference>
<dbReference type="InterPro" id="IPR043504">
    <property type="entry name" value="Peptidase_S1_PA_chymotrypsin"/>
</dbReference>
<dbReference type="SUPFAM" id="SSF50494">
    <property type="entry name" value="Trypsin-like serine proteases"/>
    <property type="match status" value="1"/>
</dbReference>
<keyword evidence="1" id="KW-0472">Membrane</keyword>
<organism evidence="2 3">
    <name type="scientific">Paraflavitalea soli</name>
    <dbReference type="NCBI Taxonomy" id="2315862"/>
    <lineage>
        <taxon>Bacteria</taxon>
        <taxon>Pseudomonadati</taxon>
        <taxon>Bacteroidota</taxon>
        <taxon>Chitinophagia</taxon>
        <taxon>Chitinophagales</taxon>
        <taxon>Chitinophagaceae</taxon>
        <taxon>Paraflavitalea</taxon>
    </lineage>
</organism>
<dbReference type="OrthoDB" id="9766361at2"/>
<gene>
    <name evidence="2" type="ORF">D3H65_14480</name>
</gene>
<keyword evidence="3" id="KW-1185">Reference proteome</keyword>
<evidence type="ECO:0000313" key="3">
    <source>
        <dbReference type="Proteomes" id="UP000263900"/>
    </source>
</evidence>
<keyword evidence="2" id="KW-0645">Protease</keyword>
<dbReference type="Proteomes" id="UP000263900">
    <property type="component" value="Chromosome"/>
</dbReference>
<evidence type="ECO:0000256" key="1">
    <source>
        <dbReference type="SAM" id="Phobius"/>
    </source>
</evidence>
<keyword evidence="1" id="KW-0812">Transmembrane</keyword>
<dbReference type="GO" id="GO:0004252">
    <property type="term" value="F:serine-type endopeptidase activity"/>
    <property type="evidence" value="ECO:0007669"/>
    <property type="project" value="InterPro"/>
</dbReference>
<dbReference type="AlphaFoldDB" id="A0A3B7MP68"/>
<dbReference type="PANTHER" id="PTHR43019:SF23">
    <property type="entry name" value="PROTEASE DO-LIKE 5, CHLOROPLASTIC"/>
    <property type="match status" value="1"/>
</dbReference>
<sequence>MEEMQLLDAVERYLANEMPAEERNFFEQLRKTNPEVDQMVVEHSMFLQQMDRFSDWKQYRSTLNEVHSHLVDTGSIKDKAPKATIVQLWKKYQRVVAVAASIAGITALTISAIVYYFAPKPVSEIRLLSQELDKVKISQQRTDQKVNTALMEKSAPYRPVANPKSGGTGFLIDGKGYLVTSAHIVADADSVYIQNIKGDYFKVSTLYINKLTDIAVLKIVDSRYQPVKSLPYALQKNTADLGEEVFTMGFPRPSSEIVYNKGYLSAKTGYNGDTTTYQLAISANPGNSGGPIFNHSGEVIGILSGKQTTAEGVIFSSRTKNIFTALHEIRKDSTNEDRIKLLLPSSIKGLDRVQQIKKIEDCMFMVIRY</sequence>
<accession>A0A3B7MP68</accession>
<dbReference type="InterPro" id="IPR001940">
    <property type="entry name" value="Peptidase_S1C"/>
</dbReference>
<dbReference type="PRINTS" id="PR00834">
    <property type="entry name" value="PROTEASES2C"/>
</dbReference>
<evidence type="ECO:0000313" key="2">
    <source>
        <dbReference type="EMBL" id="AXY75113.1"/>
    </source>
</evidence>